<dbReference type="PROSITE" id="PS50853">
    <property type="entry name" value="FN3"/>
    <property type="match status" value="1"/>
</dbReference>
<evidence type="ECO:0000256" key="3">
    <source>
        <dbReference type="ARBA" id="ARBA00022729"/>
    </source>
</evidence>
<feature type="compositionally biased region" description="Polar residues" evidence="8">
    <location>
        <begin position="446"/>
        <end position="455"/>
    </location>
</feature>
<keyword evidence="6 11" id="KW-0675">Receptor</keyword>
<keyword evidence="12" id="KW-1185">Reference proteome</keyword>
<evidence type="ECO:0000256" key="2">
    <source>
        <dbReference type="ARBA" id="ARBA00022692"/>
    </source>
</evidence>
<dbReference type="Gene3D" id="2.60.40.10">
    <property type="entry name" value="Immunoglobulins"/>
    <property type="match status" value="3"/>
</dbReference>
<protein>
    <submittedName>
        <fullName evidence="11">Thrombopoietin receptor</fullName>
    </submittedName>
</protein>
<evidence type="ECO:0000256" key="4">
    <source>
        <dbReference type="ARBA" id="ARBA00022989"/>
    </source>
</evidence>
<evidence type="ECO:0000256" key="1">
    <source>
        <dbReference type="ARBA" id="ARBA00004479"/>
    </source>
</evidence>
<dbReference type="PANTHER" id="PTHR23037:SF34">
    <property type="entry name" value="THROMBOPOIETIN RECEPTOR ISOFORM X1"/>
    <property type="match status" value="1"/>
</dbReference>
<dbReference type="Proteomes" id="UP001174136">
    <property type="component" value="Unassembled WGS sequence"/>
</dbReference>
<dbReference type="InterPro" id="IPR036116">
    <property type="entry name" value="FN3_sf"/>
</dbReference>
<evidence type="ECO:0000313" key="12">
    <source>
        <dbReference type="Proteomes" id="UP001174136"/>
    </source>
</evidence>
<comment type="subcellular location">
    <subcellularLocation>
        <location evidence="1">Membrane</location>
        <topology evidence="1">Single-pass type I membrane protein</topology>
    </subcellularLocation>
</comment>
<keyword evidence="3" id="KW-0732">Signal</keyword>
<feature type="region of interest" description="Disordered" evidence="8">
    <location>
        <begin position="534"/>
        <end position="567"/>
    </location>
</feature>
<keyword evidence="7" id="KW-0325">Glycoprotein</keyword>
<evidence type="ECO:0000259" key="10">
    <source>
        <dbReference type="PROSITE" id="PS50853"/>
    </source>
</evidence>
<feature type="transmembrane region" description="Helical" evidence="9">
    <location>
        <begin position="326"/>
        <end position="349"/>
    </location>
</feature>
<dbReference type="InterPro" id="IPR003961">
    <property type="entry name" value="FN3_dom"/>
</dbReference>
<dbReference type="PANTHER" id="PTHR23037">
    <property type="entry name" value="CYTOKINE RECEPTOR"/>
    <property type="match status" value="1"/>
</dbReference>
<comment type="caution">
    <text evidence="11">The sequence shown here is derived from an EMBL/GenBank/DDBJ whole genome shotgun (WGS) entry which is preliminary data.</text>
</comment>
<dbReference type="EMBL" id="JAOPHQ010002352">
    <property type="protein sequence ID" value="KAK0147140.1"/>
    <property type="molecule type" value="Genomic_DNA"/>
</dbReference>
<reference evidence="11" key="1">
    <citation type="journal article" date="2023" name="Front. Mar. Sci.">
        <title>A new Merluccius polli reference genome to investigate the effects of global change in West African waters.</title>
        <authorList>
            <person name="Mateo J.L."/>
            <person name="Blanco-Fernandez C."/>
            <person name="Garcia-Vazquez E."/>
            <person name="Machado-Schiaffino G."/>
        </authorList>
    </citation>
    <scope>NUCLEOTIDE SEQUENCE</scope>
    <source>
        <strain evidence="11">C29</strain>
        <tissue evidence="11">Fin</tissue>
    </source>
</reference>
<evidence type="ECO:0000256" key="9">
    <source>
        <dbReference type="SAM" id="Phobius"/>
    </source>
</evidence>
<name>A0AA47P3N0_MERPO</name>
<organism evidence="11 12">
    <name type="scientific">Merluccius polli</name>
    <name type="common">Benguela hake</name>
    <name type="synonym">Merluccius cadenati</name>
    <dbReference type="NCBI Taxonomy" id="89951"/>
    <lineage>
        <taxon>Eukaryota</taxon>
        <taxon>Metazoa</taxon>
        <taxon>Chordata</taxon>
        <taxon>Craniata</taxon>
        <taxon>Vertebrata</taxon>
        <taxon>Euteleostomi</taxon>
        <taxon>Actinopterygii</taxon>
        <taxon>Neopterygii</taxon>
        <taxon>Teleostei</taxon>
        <taxon>Neoteleostei</taxon>
        <taxon>Acanthomorphata</taxon>
        <taxon>Zeiogadaria</taxon>
        <taxon>Gadariae</taxon>
        <taxon>Gadiformes</taxon>
        <taxon>Gadoidei</taxon>
        <taxon>Merlucciidae</taxon>
        <taxon>Merluccius</taxon>
    </lineage>
</organism>
<proteinExistence type="predicted"/>
<keyword evidence="4 9" id="KW-1133">Transmembrane helix</keyword>
<feature type="domain" description="Fibronectin type-III" evidence="10">
    <location>
        <begin position="230"/>
        <end position="325"/>
    </location>
</feature>
<feature type="region of interest" description="Disordered" evidence="8">
    <location>
        <begin position="426"/>
        <end position="458"/>
    </location>
</feature>
<dbReference type="InterPro" id="IPR013783">
    <property type="entry name" value="Ig-like_fold"/>
</dbReference>
<evidence type="ECO:0000313" key="11">
    <source>
        <dbReference type="EMBL" id="KAK0147140.1"/>
    </source>
</evidence>
<gene>
    <name evidence="11" type="primary">MPL</name>
    <name evidence="11" type="ORF">N1851_013520</name>
</gene>
<dbReference type="SUPFAM" id="SSF49265">
    <property type="entry name" value="Fibronectin type III"/>
    <property type="match status" value="3"/>
</dbReference>
<sequence>MFVLTHLRVLEAGTNATLHTRSVSVEDQVILHPPTNISLCHSGLPGQLQVTWHVDKAWESKVHYGIRYSSKKLSEKIKEGERERVETLKSLVPGEVLTVQIRINIIKYGLEETSGHWSHWSQPVAAMVPQSTDDIYLECSTSDLQNIICQWDENIYEEVTYRLFYRPGPSESLGWTECLKNGSLSDQCRFRGDKTQAVRVKVGVSDSPAPLDRTFYSDPFVLNGSIRTAPPAHLKERLERGRLCLSWEAPLPALSAHLLYQVHYHTKEGRPWLTMSSTGPETQTCLEGLTGSRFSVQVRARPNGTVYSGQWSNWSPKLSGSIPSDISAILILCIPVLMLVVAIVFISLIPRYLSKLKKFLWPPIPNLDKVLQGFLAEINGPTWVRLSTLGDFQVWKTDCDDQDPPFTAKQNTEENAASVVEIMSTEDPAAEKPPRESAPLLIPEGCSSTGEQADSNPDPALEVSQDYVTLSTADAAPSGQKGNEYVYEHVAECRGLDSGPKVVGIQRAAAAPRCSSTATGTSDILNRSYLLTAESSRDRRLEAGPAGASADKMYTNMDNNHSSDAMG</sequence>
<feature type="compositionally biased region" description="Polar residues" evidence="8">
    <location>
        <begin position="556"/>
        <end position="567"/>
    </location>
</feature>
<dbReference type="CDD" id="cd00063">
    <property type="entry name" value="FN3"/>
    <property type="match status" value="1"/>
</dbReference>
<evidence type="ECO:0000256" key="7">
    <source>
        <dbReference type="ARBA" id="ARBA00023180"/>
    </source>
</evidence>
<dbReference type="AlphaFoldDB" id="A0AA47P3N0"/>
<accession>A0AA47P3N0</accession>
<evidence type="ECO:0000256" key="6">
    <source>
        <dbReference type="ARBA" id="ARBA00023170"/>
    </source>
</evidence>
<evidence type="ECO:0000256" key="5">
    <source>
        <dbReference type="ARBA" id="ARBA00023136"/>
    </source>
</evidence>
<keyword evidence="2 9" id="KW-0812">Transmembrane</keyword>
<dbReference type="GO" id="GO:0009897">
    <property type="term" value="C:external side of plasma membrane"/>
    <property type="evidence" value="ECO:0007669"/>
    <property type="project" value="TreeGrafter"/>
</dbReference>
<evidence type="ECO:0000256" key="8">
    <source>
        <dbReference type="SAM" id="MobiDB-lite"/>
    </source>
</evidence>
<keyword evidence="5 9" id="KW-0472">Membrane</keyword>
<dbReference type="GO" id="GO:0004896">
    <property type="term" value="F:cytokine receptor activity"/>
    <property type="evidence" value="ECO:0007669"/>
    <property type="project" value="TreeGrafter"/>
</dbReference>